<dbReference type="Proteomes" id="UP000315440">
    <property type="component" value="Unassembled WGS sequence"/>
</dbReference>
<protein>
    <submittedName>
        <fullName evidence="1">Putative polyhydroxyalkanoic acid system protein</fullName>
    </submittedName>
</protein>
<evidence type="ECO:0000313" key="1">
    <source>
        <dbReference type="EMBL" id="TWT90470.1"/>
    </source>
</evidence>
<dbReference type="RefSeq" id="WP_146397377.1">
    <property type="nucleotide sequence ID" value="NZ_SJPQ01000001.1"/>
</dbReference>
<evidence type="ECO:0000313" key="2">
    <source>
        <dbReference type="Proteomes" id="UP000315440"/>
    </source>
</evidence>
<name>A0A5C5ZT99_9BACT</name>
<organism evidence="1 2">
    <name type="scientific">Pseudobythopirellula maris</name>
    <dbReference type="NCBI Taxonomy" id="2527991"/>
    <lineage>
        <taxon>Bacteria</taxon>
        <taxon>Pseudomonadati</taxon>
        <taxon>Planctomycetota</taxon>
        <taxon>Planctomycetia</taxon>
        <taxon>Pirellulales</taxon>
        <taxon>Lacipirellulaceae</taxon>
        <taxon>Pseudobythopirellula</taxon>
    </lineage>
</organism>
<dbReference type="InterPro" id="IPR013433">
    <property type="entry name" value="PHA_gran_rgn"/>
</dbReference>
<keyword evidence="2" id="KW-1185">Reference proteome</keyword>
<dbReference type="OrthoDB" id="287584at2"/>
<gene>
    <name evidence="1" type="ORF">Mal64_08590</name>
</gene>
<reference evidence="1 2" key="1">
    <citation type="submission" date="2019-02" db="EMBL/GenBank/DDBJ databases">
        <title>Deep-cultivation of Planctomycetes and their phenomic and genomic characterization uncovers novel biology.</title>
        <authorList>
            <person name="Wiegand S."/>
            <person name="Jogler M."/>
            <person name="Boedeker C."/>
            <person name="Pinto D."/>
            <person name="Vollmers J."/>
            <person name="Rivas-Marin E."/>
            <person name="Kohn T."/>
            <person name="Peeters S.H."/>
            <person name="Heuer A."/>
            <person name="Rast P."/>
            <person name="Oberbeckmann S."/>
            <person name="Bunk B."/>
            <person name="Jeske O."/>
            <person name="Meyerdierks A."/>
            <person name="Storesund J.E."/>
            <person name="Kallscheuer N."/>
            <person name="Luecker S."/>
            <person name="Lage O.M."/>
            <person name="Pohl T."/>
            <person name="Merkel B.J."/>
            <person name="Hornburger P."/>
            <person name="Mueller R.-W."/>
            <person name="Bruemmer F."/>
            <person name="Labrenz M."/>
            <person name="Spormann A.M."/>
            <person name="Op Den Camp H."/>
            <person name="Overmann J."/>
            <person name="Amann R."/>
            <person name="Jetten M.S.M."/>
            <person name="Mascher T."/>
            <person name="Medema M.H."/>
            <person name="Devos D.P."/>
            <person name="Kaster A.-K."/>
            <person name="Ovreas L."/>
            <person name="Rohde M."/>
            <person name="Galperin M.Y."/>
            <person name="Jogler C."/>
        </authorList>
    </citation>
    <scope>NUCLEOTIDE SEQUENCE [LARGE SCALE GENOMIC DNA]</scope>
    <source>
        <strain evidence="1 2">Mal64</strain>
    </source>
</reference>
<accession>A0A5C5ZT99</accession>
<comment type="caution">
    <text evidence="1">The sequence shown here is derived from an EMBL/GenBank/DDBJ whole genome shotgun (WGS) entry which is preliminary data.</text>
</comment>
<proteinExistence type="predicted"/>
<sequence length="102" mass="11260">MPKIDLDIPHPLSAEGAKERLMGFSQQLTEKHGGQITDVEQTWRDNELDFGFKVMGMYRVAGTLTVEENKLHVKGDLPITAAMFKGAIESAIRDQLGSLMSA</sequence>
<dbReference type="EMBL" id="SJPQ01000001">
    <property type="protein sequence ID" value="TWT90470.1"/>
    <property type="molecule type" value="Genomic_DNA"/>
</dbReference>
<dbReference type="AlphaFoldDB" id="A0A5C5ZT99"/>
<dbReference type="Pfam" id="PF09650">
    <property type="entry name" value="PHA_gran_rgn"/>
    <property type="match status" value="1"/>
</dbReference>